<dbReference type="EMBL" id="BMXI01000003">
    <property type="protein sequence ID" value="GHC45206.1"/>
    <property type="molecule type" value="Genomic_DNA"/>
</dbReference>
<evidence type="ECO:0000313" key="3">
    <source>
        <dbReference type="EMBL" id="GHC45206.1"/>
    </source>
</evidence>
<protein>
    <submittedName>
        <fullName evidence="3">Aldo/keto reductase</fullName>
    </submittedName>
</protein>
<evidence type="ECO:0000256" key="1">
    <source>
        <dbReference type="ARBA" id="ARBA00023002"/>
    </source>
</evidence>
<gene>
    <name evidence="3" type="ORF">GCM10007100_08080</name>
</gene>
<reference evidence="3" key="1">
    <citation type="journal article" date="2014" name="Int. J. Syst. Evol. Microbiol.">
        <title>Complete genome sequence of Corynebacterium casei LMG S-19264T (=DSM 44701T), isolated from a smear-ripened cheese.</title>
        <authorList>
            <consortium name="US DOE Joint Genome Institute (JGI-PGF)"/>
            <person name="Walter F."/>
            <person name="Albersmeier A."/>
            <person name="Kalinowski J."/>
            <person name="Ruckert C."/>
        </authorList>
    </citation>
    <scope>NUCLEOTIDE SEQUENCE</scope>
    <source>
        <strain evidence="3">KCTC 12988</strain>
    </source>
</reference>
<dbReference type="SUPFAM" id="SSF51430">
    <property type="entry name" value="NAD(P)-linked oxidoreductase"/>
    <property type="match status" value="1"/>
</dbReference>
<dbReference type="InterPro" id="IPR023210">
    <property type="entry name" value="NADP_OxRdtase_dom"/>
</dbReference>
<dbReference type="InterPro" id="IPR036812">
    <property type="entry name" value="NAD(P)_OxRdtase_dom_sf"/>
</dbReference>
<dbReference type="InterPro" id="IPR050523">
    <property type="entry name" value="AKR_Detox_Biosynth"/>
</dbReference>
<dbReference type="Proteomes" id="UP000644507">
    <property type="component" value="Unassembled WGS sequence"/>
</dbReference>
<comment type="caution">
    <text evidence="3">The sequence shown here is derived from an EMBL/GenBank/DDBJ whole genome shotgun (WGS) entry which is preliminary data.</text>
</comment>
<reference evidence="3" key="2">
    <citation type="submission" date="2020-09" db="EMBL/GenBank/DDBJ databases">
        <authorList>
            <person name="Sun Q."/>
            <person name="Kim S."/>
        </authorList>
    </citation>
    <scope>NUCLEOTIDE SEQUENCE</scope>
    <source>
        <strain evidence="3">KCTC 12988</strain>
    </source>
</reference>
<sequence>MCVGTWQLAGPVNFDGKADGHPDPGKENAIRLIRELGERGLNFIDSAEQYGDGEAERRTGLALEGQRDQWIISTKFGYRVGPGVTRIDDSSPPTILPSLEGSLKRLKTDCIDIYLYHCAPDPADLEEARGLLEAARDAGKIRFFGISTGSLEMAEALHEEGLLDVVQFPSSLLNPASDLTRFCGQHDIGTQVRGVLAQGRLSGKYFSQQPAWDPNDNRSQHLAGHDLFRYAVLADKLPENYSMSQAAIRWVLDQPEHDSICLGAKNLADYETAIAALELPSLGADFFDQLEESAAKLA</sequence>
<keyword evidence="1" id="KW-0560">Oxidoreductase</keyword>
<name>A0A918TFC1_9BACT</name>
<dbReference type="Gene3D" id="3.20.20.100">
    <property type="entry name" value="NADP-dependent oxidoreductase domain"/>
    <property type="match status" value="1"/>
</dbReference>
<dbReference type="AlphaFoldDB" id="A0A918TFC1"/>
<organism evidence="3 4">
    <name type="scientific">Roseibacillus persicicus</name>
    <dbReference type="NCBI Taxonomy" id="454148"/>
    <lineage>
        <taxon>Bacteria</taxon>
        <taxon>Pseudomonadati</taxon>
        <taxon>Verrucomicrobiota</taxon>
        <taxon>Verrucomicrobiia</taxon>
        <taxon>Verrucomicrobiales</taxon>
        <taxon>Verrucomicrobiaceae</taxon>
        <taxon>Roseibacillus</taxon>
    </lineage>
</organism>
<keyword evidence="4" id="KW-1185">Reference proteome</keyword>
<evidence type="ECO:0000313" key="4">
    <source>
        <dbReference type="Proteomes" id="UP000644507"/>
    </source>
</evidence>
<evidence type="ECO:0000259" key="2">
    <source>
        <dbReference type="Pfam" id="PF00248"/>
    </source>
</evidence>
<dbReference type="GO" id="GO:0016491">
    <property type="term" value="F:oxidoreductase activity"/>
    <property type="evidence" value="ECO:0007669"/>
    <property type="project" value="UniProtKB-KW"/>
</dbReference>
<proteinExistence type="predicted"/>
<dbReference type="GO" id="GO:0005829">
    <property type="term" value="C:cytosol"/>
    <property type="evidence" value="ECO:0007669"/>
    <property type="project" value="TreeGrafter"/>
</dbReference>
<dbReference type="PANTHER" id="PTHR43364:SF4">
    <property type="entry name" value="NAD(P)-LINKED OXIDOREDUCTASE SUPERFAMILY PROTEIN"/>
    <property type="match status" value="1"/>
</dbReference>
<accession>A0A918TFC1</accession>
<dbReference type="Pfam" id="PF00248">
    <property type="entry name" value="Aldo_ket_red"/>
    <property type="match status" value="1"/>
</dbReference>
<dbReference type="PANTHER" id="PTHR43364">
    <property type="entry name" value="NADH-SPECIFIC METHYLGLYOXAL REDUCTASE-RELATED"/>
    <property type="match status" value="1"/>
</dbReference>
<dbReference type="CDD" id="cd19086">
    <property type="entry name" value="AKR_AKR11C1"/>
    <property type="match status" value="1"/>
</dbReference>
<feature type="domain" description="NADP-dependent oxidoreductase" evidence="2">
    <location>
        <begin position="1"/>
        <end position="293"/>
    </location>
</feature>